<dbReference type="FunFam" id="3.30.470.20:FF:000005">
    <property type="entry name" value="Acetyl-CoA carboxylase 1"/>
    <property type="match status" value="1"/>
</dbReference>
<dbReference type="FunFam" id="3.30.1490.20:FF:000003">
    <property type="entry name" value="acetyl-CoA carboxylase isoform X1"/>
    <property type="match status" value="1"/>
</dbReference>
<evidence type="ECO:0000256" key="18">
    <source>
        <dbReference type="ARBA" id="ARBA00023268"/>
    </source>
</evidence>
<dbReference type="Gene3D" id="3.90.226.10">
    <property type="entry name" value="2-enoyl-CoA Hydratase, Chain A, domain 1"/>
    <property type="match status" value="2"/>
</dbReference>
<dbReference type="PROSITE" id="PS00867">
    <property type="entry name" value="CPSASE_2"/>
    <property type="match status" value="1"/>
</dbReference>
<dbReference type="PANTHER" id="PTHR45728:SF5">
    <property type="entry name" value="ACETYL-COA CARBOXYLASE 1"/>
    <property type="match status" value="1"/>
</dbReference>
<keyword evidence="12 19" id="KW-0067">ATP-binding</keyword>
<feature type="compositionally biased region" description="Polar residues" evidence="20">
    <location>
        <begin position="52"/>
        <end position="70"/>
    </location>
</feature>
<keyword evidence="8" id="KW-0436">Ligase</keyword>
<dbReference type="PROSITE" id="PS00188">
    <property type="entry name" value="BIOTIN"/>
    <property type="match status" value="1"/>
</dbReference>
<feature type="non-terminal residue" evidence="26">
    <location>
        <position position="1"/>
    </location>
</feature>
<dbReference type="SUPFAM" id="SSF52096">
    <property type="entry name" value="ClpP/crotonase"/>
    <property type="match status" value="2"/>
</dbReference>
<evidence type="ECO:0000256" key="10">
    <source>
        <dbReference type="ARBA" id="ARBA00022741"/>
    </source>
</evidence>
<dbReference type="GO" id="GO:0006633">
    <property type="term" value="P:fatty acid biosynthetic process"/>
    <property type="evidence" value="ECO:0007669"/>
    <property type="project" value="UniProtKB-KW"/>
</dbReference>
<dbReference type="InterPro" id="IPR000089">
    <property type="entry name" value="Biotin_lipoyl"/>
</dbReference>
<feature type="domain" description="Lipoyl-binding" evidence="21">
    <location>
        <begin position="745"/>
        <end position="819"/>
    </location>
</feature>
<keyword evidence="7" id="KW-0597">Phosphoprotein</keyword>
<sequence>MEESSEANKAVDANAHSRFIIGSVSEDNSEDETSSLVKLDLLEEKERSLSPASVCSDSLSDLGLPNTQDGPASHMRPSMSGLHLVKQGRDRKKVDVQRDFTVASPAEFVTRFGGNKVIEKVLIANNGIAAVKCMRSIRRWSYEMFRNERAIRFVVMVTPEDLKANAEYIKMADHYVPVPGGPNNNNYANVELILDIAKRIPVQAVWAGWGHASENPKLPELLHKNGIAFMGPPSQAMWALGDKIASSIVAQTAGIPTLPWSGSGLRVDWQENDLQKRILNVPQELYEKGYVKDADDGLRAAEEVGYPVMIKASEGGGGKGIRKVNNADDFPNLFRQVQTEVPGSPIFVMRLAKQSRHLEVQILADQYGNAISLFGRDCSVQRRHQKIIEEAPASIATSAVFEHMEQCAVKLAKMVGYVSAGTVEYLYSQDGSFYFLELNPRLQVEHPCTEMVADVNLPAAQLQIAMGVPLHRIKDIRVMYGVSPWGDTTIDFENSAHVPSPRGHVIAARITSENPDEGFKPSSGTVQELNFRSNKNVWGYFSVAAAGGLHEFADSQFGHCFSWGENREEAISNMVVALKELSIRGDFRTTVEYLIKLLETESFQQNRIDTGWLDRLIAEKVQAERPDTMLGVVCGALHVADVSFRNSVSNFLHSLERGQVLPAHTLLNTVDVELIYEGRKYVLKVTRQSPNSYVVIMNSSCVEVDVHRLSDGGLLLSYDGSSYTTYMKEEVDRYRITIGNKTCVFEKENDPSILRSPSAGKLIQYVVEDGGHVFAGQCFAEIEVMKMVMTITAGESGCIHYVKRPGAVLDPGCVIAKLQLDDPSRVQQAELHTGALPQIQSTALRGEKLHRIFHYVLDNLVNVMNGYCLPEPFFSSKVKGWVERLMKTLRDPSLPLLELQDIMTSVSGRIPPNVEKSIKKEMAQYASNITSVLCQFPSQQIANILDSHAATLNRKSEREVFFMNTQSIVQLVQRYRSGIRGHMKAVVMDLLRQYLKVETQFQHGHYDKCVFTLREENKSDMNAVLNYIFSHAQVTKKNLLVTMLIDQLCGRDPTLTDELINILTELTQLSKTTNAKVALRARQVLIASHLPSYELRHNQVESIFLSAIDMYGHQFCIENLQKLILSETSIFDVLPNFFYHSNQVVRMAALEVYVRRAYIAYELNSVQHRQLKDNTCVVEFQFMLPTSHPNRMSFSSNLNHYGMVHVASVSDVLLDNSFTPPCQRMGGMVSFRTFEDFVRIFDEVMGCFCDSPPQSPTFPEAGHASLYDEDKSAREEPIHILNVAIKTDSDVDDDSLAAMFREFTQSKKSVLIEHGIRRLTFLVAQKREFPKFFTFRARDKFEEDRIYRHLEPALAFQLELNRMRNFDLTAIPCANHKMHLYLGAAKVEVGTEVTDYRFFVRAIIRHSDLVTKEASFEYLQNEGERLLLEAMDELEVAFNNTNVRTDCNHIFLNFVPTVIMDPSKIEESVRSMVMRYGSRLWKLRVLQAELKINIRLTPTGKAIPIRLFLTNESGYYLDISLYKEVTDSRTGQIMFQAYGDKQGPLHGMLINTPYVTKDLLQSKRFQAQTLGTSYVYDIPEMFRQSLIKLWNSMNDHAFLPPAPLPSDILTYTELVLDDQGQLVHMNRLPGGNEASIGMVAWKMTLKTPEYPEGRDIIVISNDITYKIGSFGPQEDLLFLRASELARLQGIPRIFVAANSGARIGLAEEIRHMFHVAWEDPDNPYKGFKYLYLTPQDYKKVSALNSVHCEHVEENGESRYKITDIIGKEDGLGVENLRGCGMIAGESSLAYDSLITISLVTCRAIGIGAYLVRLGQRVLQVENSHIILTGCGALNKVLGREVYTSNNQLGGIQIMYNNGVTHDTVCDDFEGVYTILQWLSYMPKNIHSPVPMLKTKDPIDRTIDFVPTKTPYDPRWMLAGRPNPNQKGQWLSGFFDHGSFMEIMQPWAQTVVVGRARLGGIPVGVVAVETRSVELSIPADPANLDSEAKIIQQAGQVWFPDSAFKTAQAIKDFNREGLPLMVFANWRGFSGGMKDMYDQVLKFGAYIVDGLREYRQPVLIYIPPQGELRGGSWVVIDPTINPRHMEMYADRESRGGILEPEGTVEIRFRRKDLVKTMRRVDPVYISLAERLGTPELSPADRKELEAKLKEREEFLAPMYQQVAMQFADLHDTPGRMQEKGAITDVLDWKTSRTFFYWRLRRLLLEEVVKGKIHEANPELTDGQIQAMLRRWFVEVEGTVKAYLWDSNKDLVEWLEKQLTEEEGVRSVVEENIKYISRDYVLKQIRGLVQANPEVAMDSIVHMTQHISPTQRAEVVRILSTMDSSSST</sequence>
<comment type="caution">
    <text evidence="26">The sequence shown here is derived from an EMBL/GenBank/DDBJ whole genome shotgun (WGS) entry which is preliminary data.</text>
</comment>
<dbReference type="Pfam" id="PF00364">
    <property type="entry name" value="Biotin_lipoyl"/>
    <property type="match status" value="1"/>
</dbReference>
<keyword evidence="6" id="KW-0444">Lipid biosynthesis</keyword>
<dbReference type="SUPFAM" id="SSF51230">
    <property type="entry name" value="Single hybrid motif"/>
    <property type="match status" value="1"/>
</dbReference>
<dbReference type="InterPro" id="IPR001882">
    <property type="entry name" value="Biotin_BS"/>
</dbReference>
<dbReference type="InterPro" id="IPR049076">
    <property type="entry name" value="ACCA"/>
</dbReference>
<proteinExistence type="predicted"/>
<comment type="cofactor">
    <cofactor evidence="1">
        <name>biotin</name>
        <dbReference type="ChEBI" id="CHEBI:57586"/>
    </cofactor>
</comment>
<keyword evidence="15" id="KW-0275">Fatty acid biosynthesis</keyword>
<keyword evidence="11" id="KW-0276">Fatty acid metabolism</keyword>
<dbReference type="PANTHER" id="PTHR45728">
    <property type="entry name" value="ACETYL-COA CARBOXYLASE, ISOFORM A"/>
    <property type="match status" value="1"/>
</dbReference>
<evidence type="ECO:0000256" key="12">
    <source>
        <dbReference type="ARBA" id="ARBA00022840"/>
    </source>
</evidence>
<comment type="subcellular location">
    <subcellularLocation>
        <location evidence="2">Cytoplasm</location>
    </subcellularLocation>
</comment>
<evidence type="ECO:0000256" key="7">
    <source>
        <dbReference type="ARBA" id="ARBA00022553"/>
    </source>
</evidence>
<dbReference type="FunFam" id="3.90.1770.10:FF:000001">
    <property type="entry name" value="acetyl-CoA carboxylase 1"/>
    <property type="match status" value="1"/>
</dbReference>
<dbReference type="Pfam" id="PF08326">
    <property type="entry name" value="ACC_central"/>
    <property type="match status" value="1"/>
</dbReference>
<dbReference type="InterPro" id="IPR049074">
    <property type="entry name" value="ACCA_BT"/>
</dbReference>
<feature type="region of interest" description="Disordered" evidence="20">
    <location>
        <begin position="52"/>
        <end position="78"/>
    </location>
</feature>
<evidence type="ECO:0000259" key="24">
    <source>
        <dbReference type="PROSITE" id="PS50980"/>
    </source>
</evidence>
<evidence type="ECO:0000256" key="8">
    <source>
        <dbReference type="ARBA" id="ARBA00022598"/>
    </source>
</evidence>
<dbReference type="SUPFAM" id="SSF51246">
    <property type="entry name" value="Rudiment single hybrid motif"/>
    <property type="match status" value="1"/>
</dbReference>
<dbReference type="GO" id="GO:0005739">
    <property type="term" value="C:mitochondrion"/>
    <property type="evidence" value="ECO:0007669"/>
    <property type="project" value="TreeGrafter"/>
</dbReference>
<keyword evidence="17" id="KW-0092">Biotin</keyword>
<evidence type="ECO:0000256" key="2">
    <source>
        <dbReference type="ARBA" id="ARBA00004496"/>
    </source>
</evidence>
<evidence type="ECO:0000259" key="21">
    <source>
        <dbReference type="PROSITE" id="PS50968"/>
    </source>
</evidence>
<feature type="domain" description="ATP-grasp" evidence="22">
    <location>
        <begin position="275"/>
        <end position="466"/>
    </location>
</feature>
<evidence type="ECO:0000256" key="1">
    <source>
        <dbReference type="ARBA" id="ARBA00001953"/>
    </source>
</evidence>
<dbReference type="GO" id="GO:0005524">
    <property type="term" value="F:ATP binding"/>
    <property type="evidence" value="ECO:0007669"/>
    <property type="project" value="UniProtKB-UniRule"/>
</dbReference>
<evidence type="ECO:0000256" key="5">
    <source>
        <dbReference type="ARBA" id="ARBA00022490"/>
    </source>
</evidence>
<dbReference type="FunFam" id="3.90.226.10:FF:000010">
    <property type="entry name" value="acetyl-CoA carboxylase isoform X2"/>
    <property type="match status" value="1"/>
</dbReference>
<dbReference type="EMBL" id="VZSR01002145">
    <property type="protein sequence ID" value="NWZ40316.1"/>
    <property type="molecule type" value="Genomic_DNA"/>
</dbReference>
<dbReference type="InterPro" id="IPR011054">
    <property type="entry name" value="Rudment_hybrid_motif"/>
</dbReference>
<evidence type="ECO:0000256" key="16">
    <source>
        <dbReference type="ARBA" id="ARBA00023211"/>
    </source>
</evidence>
<dbReference type="InterPro" id="IPR005479">
    <property type="entry name" value="CPAse_ATP-bd"/>
</dbReference>
<dbReference type="Gene3D" id="2.40.50.100">
    <property type="match status" value="1"/>
</dbReference>
<evidence type="ECO:0000256" key="13">
    <source>
        <dbReference type="ARBA" id="ARBA00022990"/>
    </source>
</evidence>
<dbReference type="InterPro" id="IPR011763">
    <property type="entry name" value="COA_CT_C"/>
</dbReference>
<dbReference type="SUPFAM" id="SSF56059">
    <property type="entry name" value="Glutathione synthetase ATP-binding domain-like"/>
    <property type="match status" value="1"/>
</dbReference>
<dbReference type="InterPro" id="IPR011053">
    <property type="entry name" value="Single_hybrid_motif"/>
</dbReference>
<dbReference type="InterPro" id="IPR011764">
    <property type="entry name" value="Biotin_carboxylation_dom"/>
</dbReference>
<dbReference type="InterPro" id="IPR016185">
    <property type="entry name" value="PreATP-grasp_dom_sf"/>
</dbReference>
<dbReference type="Gene3D" id="3.30.1490.20">
    <property type="entry name" value="ATP-grasp fold, A domain"/>
    <property type="match status" value="1"/>
</dbReference>
<keyword evidence="5" id="KW-0963">Cytoplasm</keyword>
<evidence type="ECO:0000313" key="26">
    <source>
        <dbReference type="EMBL" id="NWZ40316.1"/>
    </source>
</evidence>
<dbReference type="InterPro" id="IPR011762">
    <property type="entry name" value="COA_CT_N"/>
</dbReference>
<dbReference type="UniPathway" id="UPA00655">
    <property type="reaction ID" value="UER00711"/>
</dbReference>
<dbReference type="InterPro" id="IPR011761">
    <property type="entry name" value="ATP-grasp"/>
</dbReference>
<dbReference type="Pfam" id="PF01039">
    <property type="entry name" value="Carboxyl_trans"/>
    <property type="match status" value="1"/>
</dbReference>
<evidence type="ECO:0000256" key="20">
    <source>
        <dbReference type="SAM" id="MobiDB-lite"/>
    </source>
</evidence>
<keyword evidence="14" id="KW-0443">Lipid metabolism</keyword>
<evidence type="ECO:0000259" key="23">
    <source>
        <dbReference type="PROSITE" id="PS50979"/>
    </source>
</evidence>
<dbReference type="FunFam" id="2.40.460.10:FF:000001">
    <property type="entry name" value="Acetyl-CoA carboxylase 1"/>
    <property type="match status" value="1"/>
</dbReference>
<evidence type="ECO:0000259" key="22">
    <source>
        <dbReference type="PROSITE" id="PS50975"/>
    </source>
</evidence>
<keyword evidence="9" id="KW-0479">Metal-binding</keyword>
<feature type="non-terminal residue" evidence="26">
    <location>
        <position position="2326"/>
    </location>
</feature>
<dbReference type="PROSITE" id="PS00866">
    <property type="entry name" value="CPSASE_1"/>
    <property type="match status" value="1"/>
</dbReference>
<evidence type="ECO:0000256" key="3">
    <source>
        <dbReference type="ARBA" id="ARBA00004956"/>
    </source>
</evidence>
<reference evidence="26 27" key="1">
    <citation type="submission" date="2019-09" db="EMBL/GenBank/DDBJ databases">
        <title>Bird 10,000 Genomes (B10K) Project - Family phase.</title>
        <authorList>
            <person name="Zhang G."/>
        </authorList>
    </citation>
    <scope>NUCLEOTIDE SEQUENCE [LARGE SCALE GENOMIC DNA]</scope>
    <source>
        <strain evidence="26">OUT-0037</strain>
        <tissue evidence="26">Liver</tissue>
    </source>
</reference>
<evidence type="ECO:0000256" key="14">
    <source>
        <dbReference type="ARBA" id="ARBA00023098"/>
    </source>
</evidence>
<evidence type="ECO:0000256" key="9">
    <source>
        <dbReference type="ARBA" id="ARBA00022723"/>
    </source>
</evidence>
<name>A0A7K7MCP1_9PASS</name>
<evidence type="ECO:0000256" key="11">
    <source>
        <dbReference type="ARBA" id="ARBA00022832"/>
    </source>
</evidence>
<evidence type="ECO:0000256" key="6">
    <source>
        <dbReference type="ARBA" id="ARBA00022516"/>
    </source>
</evidence>
<keyword evidence="10 19" id="KW-0547">Nucleotide-binding</keyword>
<dbReference type="PROSITE" id="PS50968">
    <property type="entry name" value="BIOTINYL_LIPOYL"/>
    <property type="match status" value="1"/>
</dbReference>
<feature type="domain" description="CoA carboxyltransferase N-terminal" evidence="24">
    <location>
        <begin position="1553"/>
        <end position="1893"/>
    </location>
</feature>
<dbReference type="Pfam" id="PF00289">
    <property type="entry name" value="Biotin_carb_N"/>
    <property type="match status" value="1"/>
</dbReference>
<evidence type="ECO:0000256" key="15">
    <source>
        <dbReference type="ARBA" id="ARBA00023160"/>
    </source>
</evidence>
<dbReference type="CDD" id="cd06850">
    <property type="entry name" value="biotinyl_domain"/>
    <property type="match status" value="1"/>
</dbReference>
<dbReference type="GO" id="GO:2001295">
    <property type="term" value="P:malonyl-CoA biosynthetic process"/>
    <property type="evidence" value="ECO:0007669"/>
    <property type="project" value="UniProtKB-UniPathway"/>
</dbReference>
<dbReference type="Gene3D" id="3.30.470.20">
    <property type="entry name" value="ATP-grasp fold, B domain"/>
    <property type="match status" value="1"/>
</dbReference>
<dbReference type="FunFam" id="2.40.50.100:FF:000005">
    <property type="entry name" value="Acetyl-CoA carboxylase 1"/>
    <property type="match status" value="1"/>
</dbReference>
<accession>A0A7K7MCP1</accession>
<keyword evidence="16" id="KW-0464">Manganese</keyword>
<dbReference type="SMART" id="SM00878">
    <property type="entry name" value="Biotin_carb_C"/>
    <property type="match status" value="1"/>
</dbReference>
<dbReference type="Gene3D" id="3.90.1770.10">
    <property type="entry name" value="PreATP-grasp domain"/>
    <property type="match status" value="1"/>
</dbReference>
<feature type="domain" description="CoA carboxyltransferase C-terminal" evidence="25">
    <location>
        <begin position="1897"/>
        <end position="2213"/>
    </location>
</feature>
<evidence type="ECO:0000256" key="17">
    <source>
        <dbReference type="ARBA" id="ARBA00023267"/>
    </source>
</evidence>
<keyword evidence="13" id="KW-0007">Acetylation</keyword>
<evidence type="ECO:0000313" key="27">
    <source>
        <dbReference type="Proteomes" id="UP000540762"/>
    </source>
</evidence>
<dbReference type="Pfam" id="PF02786">
    <property type="entry name" value="CPSase_L_D2"/>
    <property type="match status" value="1"/>
</dbReference>
<dbReference type="Pfam" id="PF02785">
    <property type="entry name" value="Biotin_carb_C"/>
    <property type="match status" value="1"/>
</dbReference>
<dbReference type="PROSITE" id="PS50980">
    <property type="entry name" value="COA_CT_NTER"/>
    <property type="match status" value="1"/>
</dbReference>
<dbReference type="Pfam" id="PF21385">
    <property type="entry name" value="ACCA_BT"/>
    <property type="match status" value="1"/>
</dbReference>
<comment type="pathway">
    <text evidence="3">Lipid metabolism; malonyl-CoA biosynthesis; malonyl-CoA from acetyl-CoA: step 1/1.</text>
</comment>
<dbReference type="InterPro" id="IPR005482">
    <property type="entry name" value="Biotin_COase_C"/>
</dbReference>
<dbReference type="InterPro" id="IPR005481">
    <property type="entry name" value="BC-like_N"/>
</dbReference>
<dbReference type="PROSITE" id="PS50979">
    <property type="entry name" value="BC"/>
    <property type="match status" value="1"/>
</dbReference>
<evidence type="ECO:0000256" key="4">
    <source>
        <dbReference type="ARBA" id="ARBA00013058"/>
    </source>
</evidence>
<dbReference type="InterPro" id="IPR034733">
    <property type="entry name" value="AcCoA_carboxyl_beta"/>
</dbReference>
<dbReference type="InterPro" id="IPR013537">
    <property type="entry name" value="AcCoA_COase_cen"/>
</dbReference>
<gene>
    <name evidence="26" type="primary">Acac</name>
    <name evidence="26" type="ORF">BRAATR_R08061</name>
</gene>
<dbReference type="InterPro" id="IPR013815">
    <property type="entry name" value="ATP_grasp_subdomain_1"/>
</dbReference>
<evidence type="ECO:0000259" key="25">
    <source>
        <dbReference type="PROSITE" id="PS50989"/>
    </source>
</evidence>
<organism evidence="26 27">
    <name type="scientific">Brachypodius melanocephalos</name>
    <name type="common">black-headed bulbul</name>
    <dbReference type="NCBI Taxonomy" id="3235156"/>
    <lineage>
        <taxon>Eukaryota</taxon>
        <taxon>Metazoa</taxon>
        <taxon>Chordata</taxon>
        <taxon>Craniata</taxon>
        <taxon>Vertebrata</taxon>
        <taxon>Euteleostomi</taxon>
        <taxon>Archelosauria</taxon>
        <taxon>Archosauria</taxon>
        <taxon>Dinosauria</taxon>
        <taxon>Saurischia</taxon>
        <taxon>Theropoda</taxon>
        <taxon>Coelurosauria</taxon>
        <taxon>Aves</taxon>
        <taxon>Neognathae</taxon>
        <taxon>Neoaves</taxon>
        <taxon>Telluraves</taxon>
        <taxon>Australaves</taxon>
        <taxon>Passeriformes</taxon>
        <taxon>Sylvioidea</taxon>
        <taxon>Pycnonotidae</taxon>
        <taxon>Brachypodius</taxon>
    </lineage>
</organism>
<dbReference type="Gene3D" id="2.40.460.10">
    <property type="entry name" value="Biotin dependent carboxylase carboxyltransferase"/>
    <property type="match status" value="1"/>
</dbReference>
<dbReference type="GO" id="GO:0046872">
    <property type="term" value="F:metal ion binding"/>
    <property type="evidence" value="ECO:0007669"/>
    <property type="project" value="UniProtKB-KW"/>
</dbReference>
<dbReference type="EC" id="6.4.1.2" evidence="4"/>
<dbReference type="InterPro" id="IPR029045">
    <property type="entry name" value="ClpP/crotonase-like_dom_sf"/>
</dbReference>
<dbReference type="FunFam" id="3.40.50.20:FF:000005">
    <property type="entry name" value="acetyl-CoA carboxylase isoform X2"/>
    <property type="match status" value="1"/>
</dbReference>
<feature type="domain" description="Biotin carboxylation" evidence="23">
    <location>
        <begin position="117"/>
        <end position="618"/>
    </location>
</feature>
<dbReference type="GO" id="GO:0003989">
    <property type="term" value="F:acetyl-CoA carboxylase activity"/>
    <property type="evidence" value="ECO:0007669"/>
    <property type="project" value="UniProtKB-EC"/>
</dbReference>
<evidence type="ECO:0000256" key="19">
    <source>
        <dbReference type="PROSITE-ProRule" id="PRU00409"/>
    </source>
</evidence>
<keyword evidence="18" id="KW-0511">Multifunctional enzyme</keyword>
<dbReference type="SUPFAM" id="SSF52440">
    <property type="entry name" value="PreATP-grasp domain"/>
    <property type="match status" value="1"/>
</dbReference>
<dbReference type="PROSITE" id="PS50975">
    <property type="entry name" value="ATP_GRASP"/>
    <property type="match status" value="1"/>
</dbReference>
<dbReference type="PROSITE" id="PS50989">
    <property type="entry name" value="COA_CT_CTER"/>
    <property type="match status" value="1"/>
</dbReference>
<dbReference type="Gene3D" id="3.40.50.20">
    <property type="match status" value="1"/>
</dbReference>
<dbReference type="Proteomes" id="UP000540762">
    <property type="component" value="Unassembled WGS sequence"/>
</dbReference>
<keyword evidence="27" id="KW-1185">Reference proteome</keyword>
<protein>
    <recommendedName>
        <fullName evidence="4">acetyl-CoA carboxylase</fullName>
        <ecNumber evidence="4">6.4.1.2</ecNumber>
    </recommendedName>
</protein>